<evidence type="ECO:0000256" key="1">
    <source>
        <dbReference type="SAM" id="MobiDB-lite"/>
    </source>
</evidence>
<dbReference type="GO" id="GO:0005634">
    <property type="term" value="C:nucleus"/>
    <property type="evidence" value="ECO:0007669"/>
    <property type="project" value="TreeGrafter"/>
</dbReference>
<protein>
    <recommendedName>
        <fullName evidence="2">SET domain-containing protein</fullName>
    </recommendedName>
</protein>
<dbReference type="CDD" id="cd10527">
    <property type="entry name" value="SET_LSMT"/>
    <property type="match status" value="1"/>
</dbReference>
<dbReference type="InterPro" id="IPR001214">
    <property type="entry name" value="SET_dom"/>
</dbReference>
<reference evidence="3 4" key="1">
    <citation type="journal article" date="2017" name="G3 (Bethesda)">
        <title>First Draft Genome Sequence of the Pathogenic Fungus Lomentospora prolificans (Formerly Scedosporium prolificans).</title>
        <authorList>
            <person name="Luo R."/>
            <person name="Zimin A."/>
            <person name="Workman R."/>
            <person name="Fan Y."/>
            <person name="Pertea G."/>
            <person name="Grossman N."/>
            <person name="Wear M.P."/>
            <person name="Jia B."/>
            <person name="Miller H."/>
            <person name="Casadevall A."/>
            <person name="Timp W."/>
            <person name="Zhang S.X."/>
            <person name="Salzberg S.L."/>
        </authorList>
    </citation>
    <scope>NUCLEOTIDE SEQUENCE [LARGE SCALE GENOMIC DNA]</scope>
    <source>
        <strain evidence="3 4">JHH-5317</strain>
    </source>
</reference>
<accession>A0A2N3N5T3</accession>
<evidence type="ECO:0000313" key="3">
    <source>
        <dbReference type="EMBL" id="PKS07813.1"/>
    </source>
</evidence>
<dbReference type="OrthoDB" id="441812at2759"/>
<dbReference type="Gene3D" id="3.90.1410.10">
    <property type="entry name" value="set domain protein methyltransferase, domain 1"/>
    <property type="match status" value="1"/>
</dbReference>
<dbReference type="EMBL" id="NLAX01000701">
    <property type="protein sequence ID" value="PKS07813.1"/>
    <property type="molecule type" value="Genomic_DNA"/>
</dbReference>
<gene>
    <name evidence="3" type="ORF">jhhlp_006421</name>
</gene>
<evidence type="ECO:0000313" key="4">
    <source>
        <dbReference type="Proteomes" id="UP000233524"/>
    </source>
</evidence>
<dbReference type="PANTHER" id="PTHR13271">
    <property type="entry name" value="UNCHARACTERIZED PUTATIVE METHYLTRANSFERASE"/>
    <property type="match status" value="1"/>
</dbReference>
<evidence type="ECO:0000259" key="2">
    <source>
        <dbReference type="PROSITE" id="PS50280"/>
    </source>
</evidence>
<dbReference type="Proteomes" id="UP000233524">
    <property type="component" value="Unassembled WGS sequence"/>
</dbReference>
<dbReference type="VEuPathDB" id="FungiDB:jhhlp_006421"/>
<comment type="caution">
    <text evidence="3">The sequence shown here is derived from an EMBL/GenBank/DDBJ whole genome shotgun (WGS) entry which is preliminary data.</text>
</comment>
<feature type="region of interest" description="Disordered" evidence="1">
    <location>
        <begin position="462"/>
        <end position="482"/>
    </location>
</feature>
<sequence>MSSPNLPLSSLPVWATFNNIAFSSVKVDSIEGKGQGLIAETDLSSPEGASEPRVLLKVPHDAILCNDVISGYAKVDKRFSELLEAVGPQPTRMKALIFLLTQRIHSELMLANSGVSTPWTAYVRYLPEDVFVPTMWHDHERALLRGTSLESAVEAKLTDLTREFDTFQEKSAELLVWGDLWEKRTLSLRDWILADAWYRSRSLELPRSGDAMVPIIDMANHSPQPSASYEENVNYEVTLQLRPGATLAAGEEVTITYGENKSAAEILFSYGFIDVEGAKRQLVLPLTPFEDDPLIQAKLHSFKKPPMVDIRMEDGEATWKSAFAFYMCLNEEDGLEFRVLQDLEGGRQLKVFWQDEDVTDRVDSFDLLIDSHEMSQIFRLRVVTVIEELVGSHMERMESVTSPAEEELLRSIHGEPRSDCLAMANTLRDIEYGILEAALGRLREQKAQLLADESVAAYLGSMEDTRNEQVPSETTNEEADFS</sequence>
<keyword evidence="4" id="KW-1185">Reference proteome</keyword>
<dbReference type="AlphaFoldDB" id="A0A2N3N5T3"/>
<dbReference type="InParanoid" id="A0A2N3N5T3"/>
<dbReference type="InterPro" id="IPR046341">
    <property type="entry name" value="SET_dom_sf"/>
</dbReference>
<dbReference type="STRING" id="41688.A0A2N3N5T3"/>
<name>A0A2N3N5T3_9PEZI</name>
<dbReference type="PROSITE" id="PS50280">
    <property type="entry name" value="SET"/>
    <property type="match status" value="1"/>
</dbReference>
<organism evidence="3 4">
    <name type="scientific">Lomentospora prolificans</name>
    <dbReference type="NCBI Taxonomy" id="41688"/>
    <lineage>
        <taxon>Eukaryota</taxon>
        <taxon>Fungi</taxon>
        <taxon>Dikarya</taxon>
        <taxon>Ascomycota</taxon>
        <taxon>Pezizomycotina</taxon>
        <taxon>Sordariomycetes</taxon>
        <taxon>Hypocreomycetidae</taxon>
        <taxon>Microascales</taxon>
        <taxon>Microascaceae</taxon>
        <taxon>Lomentospora</taxon>
    </lineage>
</organism>
<dbReference type="GO" id="GO:0016279">
    <property type="term" value="F:protein-lysine N-methyltransferase activity"/>
    <property type="evidence" value="ECO:0007669"/>
    <property type="project" value="TreeGrafter"/>
</dbReference>
<dbReference type="SUPFAM" id="SSF82199">
    <property type="entry name" value="SET domain"/>
    <property type="match status" value="1"/>
</dbReference>
<dbReference type="PANTHER" id="PTHR13271:SF76">
    <property type="entry name" value="SET DOMAIN-CONTAINING PROTEIN 8"/>
    <property type="match status" value="1"/>
</dbReference>
<feature type="domain" description="SET" evidence="2">
    <location>
        <begin position="23"/>
        <end position="258"/>
    </location>
</feature>
<dbReference type="InterPro" id="IPR050600">
    <property type="entry name" value="SETD3_SETD6_MTase"/>
</dbReference>
<proteinExistence type="predicted"/>